<dbReference type="GeneID" id="20238824"/>
<feature type="region of interest" description="Disordered" evidence="2">
    <location>
        <begin position="683"/>
        <end position="722"/>
    </location>
</feature>
<evidence type="ECO:0000256" key="1">
    <source>
        <dbReference type="SAM" id="Coils"/>
    </source>
</evidence>
<feature type="compositionally biased region" description="Low complexity" evidence="2">
    <location>
        <begin position="426"/>
        <end position="442"/>
    </location>
</feature>
<dbReference type="RefSeq" id="XP_009056054.1">
    <property type="nucleotide sequence ID" value="XM_009057806.1"/>
</dbReference>
<dbReference type="KEGG" id="lgi:LOTGIDRAFT_161924"/>
<protein>
    <submittedName>
        <fullName evidence="3">Uncharacterized protein</fullName>
    </submittedName>
</protein>
<dbReference type="AlphaFoldDB" id="V4BWJ4"/>
<dbReference type="OMA" id="ARINYYH"/>
<reference evidence="3 4" key="1">
    <citation type="journal article" date="2013" name="Nature">
        <title>Insights into bilaterian evolution from three spiralian genomes.</title>
        <authorList>
            <person name="Simakov O."/>
            <person name="Marletaz F."/>
            <person name="Cho S.J."/>
            <person name="Edsinger-Gonzales E."/>
            <person name="Havlak P."/>
            <person name="Hellsten U."/>
            <person name="Kuo D.H."/>
            <person name="Larsson T."/>
            <person name="Lv J."/>
            <person name="Arendt D."/>
            <person name="Savage R."/>
            <person name="Osoegawa K."/>
            <person name="de Jong P."/>
            <person name="Grimwood J."/>
            <person name="Chapman J.A."/>
            <person name="Shapiro H."/>
            <person name="Aerts A."/>
            <person name="Otillar R.P."/>
            <person name="Terry A.Y."/>
            <person name="Boore J.L."/>
            <person name="Grigoriev I.V."/>
            <person name="Lindberg D.R."/>
            <person name="Seaver E.C."/>
            <person name="Weisblat D.A."/>
            <person name="Putnam N.H."/>
            <person name="Rokhsar D.S."/>
        </authorList>
    </citation>
    <scope>NUCLEOTIDE SEQUENCE [LARGE SCALE GENOMIC DNA]</scope>
</reference>
<evidence type="ECO:0000313" key="4">
    <source>
        <dbReference type="Proteomes" id="UP000030746"/>
    </source>
</evidence>
<proteinExistence type="predicted"/>
<dbReference type="STRING" id="225164.V4BWJ4"/>
<feature type="region of interest" description="Disordered" evidence="2">
    <location>
        <begin position="935"/>
        <end position="967"/>
    </location>
</feature>
<feature type="region of interest" description="Disordered" evidence="2">
    <location>
        <begin position="803"/>
        <end position="835"/>
    </location>
</feature>
<dbReference type="GO" id="GO:0031122">
    <property type="term" value="P:cytoplasmic microtubule organization"/>
    <property type="evidence" value="ECO:0007669"/>
    <property type="project" value="InterPro"/>
</dbReference>
<gene>
    <name evidence="3" type="ORF">LOTGIDRAFT_161924</name>
</gene>
<dbReference type="PANTHER" id="PTHR31191:SF4">
    <property type="entry name" value="CENTROSOMAL PROTEIN OF 126 KDA"/>
    <property type="match status" value="1"/>
</dbReference>
<dbReference type="GO" id="GO:1905515">
    <property type="term" value="P:non-motile cilium assembly"/>
    <property type="evidence" value="ECO:0007669"/>
    <property type="project" value="InterPro"/>
</dbReference>
<dbReference type="InterPro" id="IPR028257">
    <property type="entry name" value="CEP126"/>
</dbReference>
<dbReference type="CTD" id="20238824"/>
<evidence type="ECO:0000256" key="2">
    <source>
        <dbReference type="SAM" id="MobiDB-lite"/>
    </source>
</evidence>
<evidence type="ECO:0000313" key="3">
    <source>
        <dbReference type="EMBL" id="ESO93359.1"/>
    </source>
</evidence>
<dbReference type="HOGENOM" id="CLU_279024_0_0_1"/>
<organism evidence="3 4">
    <name type="scientific">Lottia gigantea</name>
    <name type="common">Giant owl limpet</name>
    <dbReference type="NCBI Taxonomy" id="225164"/>
    <lineage>
        <taxon>Eukaryota</taxon>
        <taxon>Metazoa</taxon>
        <taxon>Spiralia</taxon>
        <taxon>Lophotrochozoa</taxon>
        <taxon>Mollusca</taxon>
        <taxon>Gastropoda</taxon>
        <taxon>Patellogastropoda</taxon>
        <taxon>Lottioidea</taxon>
        <taxon>Lottiidae</taxon>
        <taxon>Lottia</taxon>
    </lineage>
</organism>
<feature type="compositionally biased region" description="Polar residues" evidence="2">
    <location>
        <begin position="805"/>
        <end position="823"/>
    </location>
</feature>
<sequence length="1061" mass="117479">MKYQTLEKEHLDTLKTTTYDAKIDVIAKAKRLSHETNRRRKAQALKRKKDAQSEEKRRQEILAKRHEEQKIATERFQRSHISHSRPTSSRIYKYSSSTGIDDALRLVRGSPSVSRQNSYVYHGGRTSPLPAGNYPSDPLNRPYVNSHKTRHNRPVSPTSPQSREHNELMDKSLRNWNDSRSLFEQQLEQHQQLLLDQQQKSLYEFNEAISNEIASDRKVNGIEDEEDKSLSRIKNSESFSSVDSLEDSLNFKNKKHLNETYTSDSRNDIDLLAHNLIYPISASSGAKDSFYLESRHDKDYEKPQQINQSYSDIPKQTHPYRPTVSTIPHCTSMIPTVPHSSSISTAVLESNAKPMFVLNGQFLQANVPPDTTVQEMDRPTSNVKTWVEPEKAESVPNKSNINNRVSTASTYDIAPTPQVKPRTIFTSNSNNTTSNTITTPNSYNTGSTSVKYSSNSHGTYVDIQKPDIVAFDHGSSGLRYNADSQIASTVSVTPQNTGTSGLRYETGSIPETVNTNSVSNSKYKSGNTSAKTAADVSNKTSASKPVNGSILSGTLHLVNGQLVTGTSTFIATSSPVDKPKVSKFPGSYVQVEETPPIIERSESKENIVGILKKSPSLNSFKNFESRDSLEIIKLKRQSSEDSCKRPKSGKKSVRFADLSDEEEPDSLLSSFSSDTIKKINLKGAKGKSRPSSARIVSKMSKVPPSAPKPPRASSAGTIRSGSKPKAAAHIITHDPFQTQQSEEYYKNLQSHLENKVTVVNSKFLVKIESSKNNPAEVNGNNSVHTVTSKPPIQLKMTHASKHVPTATNSTSPPQHARPSTNGNLPVYDENGLRIDRTPTDDEINQLWETMKSCLHPDGDDKSLASHVESDLALVTRQKAPLSSTVIDGGLLGSVGQPTRIVSACQRPSSKAYQGRQVPQAQPNGYLQKYGLLQQRRQQDKSANNHQPPVKNGNFMPQVSPSNAPPTKKEDLGLSLFLSTINHPQTQTITISNTSQVGLSLFLSTINHPQTQTITISNTSQSPGFRGRRPITAHQRRHTDGVARDYLIRAASVHCTSQQQYR</sequence>
<feature type="region of interest" description="Disordered" evidence="2">
    <location>
        <begin position="636"/>
        <end position="659"/>
    </location>
</feature>
<dbReference type="EMBL" id="KB201931">
    <property type="protein sequence ID" value="ESO93359.1"/>
    <property type="molecule type" value="Genomic_DNA"/>
</dbReference>
<dbReference type="PANTHER" id="PTHR31191">
    <property type="entry name" value="CENTROSOMAL PROTEIN CEP126"/>
    <property type="match status" value="1"/>
</dbReference>
<dbReference type="GO" id="GO:0007052">
    <property type="term" value="P:mitotic spindle organization"/>
    <property type="evidence" value="ECO:0007669"/>
    <property type="project" value="InterPro"/>
</dbReference>
<dbReference type="GO" id="GO:0097546">
    <property type="term" value="C:ciliary base"/>
    <property type="evidence" value="ECO:0007669"/>
    <property type="project" value="InterPro"/>
</dbReference>
<dbReference type="GO" id="GO:0005813">
    <property type="term" value="C:centrosome"/>
    <property type="evidence" value="ECO:0007669"/>
    <property type="project" value="InterPro"/>
</dbReference>
<feature type="compositionally biased region" description="Polar residues" evidence="2">
    <location>
        <begin position="84"/>
        <end position="93"/>
    </location>
</feature>
<dbReference type="OrthoDB" id="9900339at2759"/>
<feature type="compositionally biased region" description="Basic residues" evidence="2">
    <location>
        <begin position="37"/>
        <end position="49"/>
    </location>
</feature>
<name>V4BWJ4_LOTGI</name>
<dbReference type="Proteomes" id="UP000030746">
    <property type="component" value="Unassembled WGS sequence"/>
</dbReference>
<feature type="coiled-coil region" evidence="1">
    <location>
        <begin position="173"/>
        <end position="200"/>
    </location>
</feature>
<feature type="compositionally biased region" description="Basic and acidic residues" evidence="2">
    <location>
        <begin position="50"/>
        <end position="77"/>
    </location>
</feature>
<keyword evidence="1" id="KW-0175">Coiled coil</keyword>
<feature type="region of interest" description="Disordered" evidence="2">
    <location>
        <begin position="111"/>
        <end position="167"/>
    </location>
</feature>
<feature type="region of interest" description="Disordered" evidence="2">
    <location>
        <begin position="517"/>
        <end position="545"/>
    </location>
</feature>
<feature type="region of interest" description="Disordered" evidence="2">
    <location>
        <begin position="420"/>
        <end position="442"/>
    </location>
</feature>
<keyword evidence="4" id="KW-1185">Reference proteome</keyword>
<accession>V4BWJ4</accession>
<feature type="region of interest" description="Disordered" evidence="2">
    <location>
        <begin position="33"/>
        <end position="93"/>
    </location>
</feature>